<feature type="transmembrane region" description="Helical" evidence="9">
    <location>
        <begin position="36"/>
        <end position="53"/>
    </location>
</feature>
<keyword evidence="3" id="KW-0813">Transport</keyword>
<keyword evidence="5 9" id="KW-0812">Transmembrane</keyword>
<feature type="transmembrane region" description="Helical" evidence="9">
    <location>
        <begin position="266"/>
        <end position="289"/>
    </location>
</feature>
<evidence type="ECO:0000256" key="3">
    <source>
        <dbReference type="ARBA" id="ARBA00022448"/>
    </source>
</evidence>
<evidence type="ECO:0000313" key="10">
    <source>
        <dbReference type="EMBL" id="MCU6698707.1"/>
    </source>
</evidence>
<proteinExistence type="inferred from homology"/>
<evidence type="ECO:0000256" key="8">
    <source>
        <dbReference type="SAM" id="MobiDB-lite"/>
    </source>
</evidence>
<dbReference type="Proteomes" id="UP001207605">
    <property type="component" value="Unassembled WGS sequence"/>
</dbReference>
<organism evidence="10 11">
    <name type="scientific">Dorea ammoniilytica</name>
    <dbReference type="NCBI Taxonomy" id="2981788"/>
    <lineage>
        <taxon>Bacteria</taxon>
        <taxon>Bacillati</taxon>
        <taxon>Bacillota</taxon>
        <taxon>Clostridia</taxon>
        <taxon>Lachnospirales</taxon>
        <taxon>Lachnospiraceae</taxon>
        <taxon>Dorea</taxon>
    </lineage>
</organism>
<feature type="transmembrane region" description="Helical" evidence="9">
    <location>
        <begin position="381"/>
        <end position="402"/>
    </location>
</feature>
<evidence type="ECO:0000313" key="11">
    <source>
        <dbReference type="Proteomes" id="UP001207605"/>
    </source>
</evidence>
<gene>
    <name evidence="10" type="ORF">OCV65_00405</name>
</gene>
<dbReference type="InterPro" id="IPR002549">
    <property type="entry name" value="AI-2E-like"/>
</dbReference>
<dbReference type="PANTHER" id="PTHR21716">
    <property type="entry name" value="TRANSMEMBRANE PROTEIN"/>
    <property type="match status" value="1"/>
</dbReference>
<feature type="region of interest" description="Disordered" evidence="8">
    <location>
        <begin position="1"/>
        <end position="23"/>
    </location>
</feature>
<comment type="subcellular location">
    <subcellularLocation>
        <location evidence="1">Cell membrane</location>
        <topology evidence="1">Multi-pass membrane protein</topology>
    </subcellularLocation>
</comment>
<feature type="transmembrane region" description="Helical" evidence="9">
    <location>
        <begin position="324"/>
        <end position="344"/>
    </location>
</feature>
<evidence type="ECO:0000256" key="1">
    <source>
        <dbReference type="ARBA" id="ARBA00004651"/>
    </source>
</evidence>
<dbReference type="RefSeq" id="WP_262580525.1">
    <property type="nucleotide sequence ID" value="NZ_JAOQJV010000001.1"/>
</dbReference>
<comment type="similarity">
    <text evidence="2">Belongs to the autoinducer-2 exporter (AI-2E) (TC 2.A.86) family.</text>
</comment>
<accession>A0ABT2S2N7</accession>
<feature type="transmembrane region" description="Helical" evidence="9">
    <location>
        <begin position="115"/>
        <end position="136"/>
    </location>
</feature>
<dbReference type="Pfam" id="PF01594">
    <property type="entry name" value="AI-2E_transport"/>
    <property type="match status" value="1"/>
</dbReference>
<evidence type="ECO:0000256" key="4">
    <source>
        <dbReference type="ARBA" id="ARBA00022475"/>
    </source>
</evidence>
<keyword evidence="6 9" id="KW-1133">Transmembrane helix</keyword>
<feature type="transmembrane region" description="Helical" evidence="9">
    <location>
        <begin position="73"/>
        <end position="94"/>
    </location>
</feature>
<evidence type="ECO:0000256" key="2">
    <source>
        <dbReference type="ARBA" id="ARBA00009773"/>
    </source>
</evidence>
<evidence type="ECO:0000256" key="6">
    <source>
        <dbReference type="ARBA" id="ARBA00022989"/>
    </source>
</evidence>
<keyword evidence="4" id="KW-1003">Cell membrane</keyword>
<comment type="caution">
    <text evidence="10">The sequence shown here is derived from an EMBL/GenBank/DDBJ whole genome shotgun (WGS) entry which is preliminary data.</text>
</comment>
<name>A0ABT2S2N7_9FIRM</name>
<sequence length="456" mass="51039">MEDKKKESETPKGYYSNAPRIGNNGPSRLRREISKGMTFFVVIAASIAFYFALLRLTNISGVFSKVLDVLKPILYGLLIAFLLNPIVKQTDKILIPILKRKMKNEARAEKLSRTAGILLALIIMVLLISGLINMLIPELYKSIRDLVFTLPRQINLLVNQIGDIQADESNTGVMMRTFIKQATSTFQDWLSNNLFTRMNEVMGRLTNGVIDFVSEIFNALIGVIVSIYVLYSKETFGRQCKKMTYALLSPSHANVVLHITQKANDIFGGFLIGKIIDSAIIGVLCFIGLSFLNMPYTMLVSVIVGVTNVIPFFGPYIGAIPSTLLILLANPIKGIYFLIFILLLQQLDGNFIGPKILGNSTGLSSFWVIFSILLGGGLFGFLGMLLGVPTFAVIYYIIELIIDGRLHRKNLPESSDYYDEYSFVDDTGKYVISRETMEKKHKEKCEKEKSMKEKGE</sequence>
<keyword evidence="11" id="KW-1185">Reference proteome</keyword>
<reference evidence="10 11" key="1">
    <citation type="journal article" date="2021" name="ISME Commun">
        <title>Automated analysis of genomic sequences facilitates high-throughput and comprehensive description of bacteria.</title>
        <authorList>
            <person name="Hitch T.C.A."/>
        </authorList>
    </citation>
    <scope>NUCLEOTIDE SEQUENCE [LARGE SCALE GENOMIC DNA]</scope>
    <source>
        <strain evidence="10 11">Sanger_02</strain>
    </source>
</reference>
<keyword evidence="7 9" id="KW-0472">Membrane</keyword>
<dbReference type="PANTHER" id="PTHR21716:SF53">
    <property type="entry name" value="PERMEASE PERM-RELATED"/>
    <property type="match status" value="1"/>
</dbReference>
<evidence type="ECO:0000256" key="5">
    <source>
        <dbReference type="ARBA" id="ARBA00022692"/>
    </source>
</evidence>
<evidence type="ECO:0000256" key="9">
    <source>
        <dbReference type="SAM" id="Phobius"/>
    </source>
</evidence>
<evidence type="ECO:0000256" key="7">
    <source>
        <dbReference type="ARBA" id="ARBA00023136"/>
    </source>
</evidence>
<feature type="transmembrane region" description="Helical" evidence="9">
    <location>
        <begin position="296"/>
        <end position="318"/>
    </location>
</feature>
<feature type="compositionally biased region" description="Basic and acidic residues" evidence="8">
    <location>
        <begin position="1"/>
        <end position="10"/>
    </location>
</feature>
<dbReference type="EMBL" id="JAOQJV010000001">
    <property type="protein sequence ID" value="MCU6698707.1"/>
    <property type="molecule type" value="Genomic_DNA"/>
</dbReference>
<feature type="transmembrane region" description="Helical" evidence="9">
    <location>
        <begin position="212"/>
        <end position="231"/>
    </location>
</feature>
<protein>
    <submittedName>
        <fullName evidence="10">AI-2E family transporter</fullName>
    </submittedName>
</protein>